<keyword evidence="5" id="KW-0862">Zinc</keyword>
<evidence type="ECO:0000259" key="7">
    <source>
        <dbReference type="SMART" id="SM00829"/>
    </source>
</evidence>
<dbReference type="Pfam" id="PF01408">
    <property type="entry name" value="GFO_IDH_MocA"/>
    <property type="match status" value="1"/>
</dbReference>
<dbReference type="SUPFAM" id="SSF55347">
    <property type="entry name" value="Glyceraldehyde-3-phosphate dehydrogenase-like, C-terminal domain"/>
    <property type="match status" value="1"/>
</dbReference>
<keyword evidence="9" id="KW-1185">Reference proteome</keyword>
<dbReference type="SUPFAM" id="SSF51735">
    <property type="entry name" value="NAD(P)-binding Rossmann-fold domains"/>
    <property type="match status" value="2"/>
</dbReference>
<dbReference type="InterPro" id="IPR000683">
    <property type="entry name" value="Gfo/Idh/MocA-like_OxRdtase_N"/>
</dbReference>
<dbReference type="Pfam" id="PF00107">
    <property type="entry name" value="ADH_zinc_N"/>
    <property type="match status" value="1"/>
</dbReference>
<evidence type="ECO:0000256" key="4">
    <source>
        <dbReference type="ARBA" id="ARBA00022729"/>
    </source>
</evidence>
<dbReference type="InterPro" id="IPR055170">
    <property type="entry name" value="GFO_IDH_MocA-like_dom"/>
</dbReference>
<name>A0AA41W614_9GAMM</name>
<dbReference type="InterPro" id="IPR020843">
    <property type="entry name" value="ER"/>
</dbReference>
<dbReference type="GO" id="GO:0000166">
    <property type="term" value="F:nucleotide binding"/>
    <property type="evidence" value="ECO:0007669"/>
    <property type="project" value="InterPro"/>
</dbReference>
<dbReference type="CDD" id="cd08255">
    <property type="entry name" value="2-desacetyl-2-hydroxyethyl_bacteriochlorophyllide_like"/>
    <property type="match status" value="1"/>
</dbReference>
<dbReference type="Pfam" id="PF22725">
    <property type="entry name" value="GFO_IDH_MocA_C3"/>
    <property type="match status" value="1"/>
</dbReference>
<dbReference type="InterPro" id="IPR036291">
    <property type="entry name" value="NAD(P)-bd_dom_sf"/>
</dbReference>
<evidence type="ECO:0000256" key="3">
    <source>
        <dbReference type="ARBA" id="ARBA00022723"/>
    </source>
</evidence>
<dbReference type="InterPro" id="IPR011032">
    <property type="entry name" value="GroES-like_sf"/>
</dbReference>
<proteinExistence type="inferred from homology"/>
<feature type="domain" description="Enoyl reductase (ER)" evidence="7">
    <location>
        <begin position="49"/>
        <end position="361"/>
    </location>
</feature>
<protein>
    <submittedName>
        <fullName evidence="8">Bi-domain-containing oxidoreductase</fullName>
    </submittedName>
</protein>
<dbReference type="GO" id="GO:0016491">
    <property type="term" value="F:oxidoreductase activity"/>
    <property type="evidence" value="ECO:0007669"/>
    <property type="project" value="UniProtKB-KW"/>
</dbReference>
<dbReference type="AlphaFoldDB" id="A0AA41W614"/>
<keyword evidence="4" id="KW-0732">Signal</keyword>
<keyword evidence="6" id="KW-0560">Oxidoreductase</keyword>
<evidence type="ECO:0000313" key="9">
    <source>
        <dbReference type="Proteomes" id="UP001165393"/>
    </source>
</evidence>
<dbReference type="Proteomes" id="UP001165393">
    <property type="component" value="Unassembled WGS sequence"/>
</dbReference>
<evidence type="ECO:0000256" key="6">
    <source>
        <dbReference type="ARBA" id="ARBA00023002"/>
    </source>
</evidence>
<comment type="similarity">
    <text evidence="2">Belongs to the zinc-containing alcohol dehydrogenase family.</text>
</comment>
<dbReference type="PANTHER" id="PTHR43350:SF19">
    <property type="entry name" value="D-GULOSIDE 3-DEHYDROGENASE"/>
    <property type="match status" value="1"/>
</dbReference>
<reference evidence="8 9" key="1">
    <citation type="journal article" date="2013" name="Antonie Van Leeuwenhoek">
        <title>Echinimonas agarilytica gen. nov., sp. nov., a new gammaproteobacterium isolated from the sea urchin Strongylocentrotus intermedius.</title>
        <authorList>
            <person name="Nedashkovskaya O.I."/>
            <person name="Stenkova A.M."/>
            <person name="Zhukova N.V."/>
            <person name="Van Trappen S."/>
            <person name="Lee J.S."/>
            <person name="Kim S.B."/>
        </authorList>
    </citation>
    <scope>NUCLEOTIDE SEQUENCE [LARGE SCALE GENOMIC DNA]</scope>
    <source>
        <strain evidence="8 9">KMM 6351</strain>
    </source>
</reference>
<dbReference type="Gene3D" id="3.40.50.720">
    <property type="entry name" value="NAD(P)-binding Rossmann-like Domain"/>
    <property type="match status" value="2"/>
</dbReference>
<dbReference type="EMBL" id="JAMQGP010000002">
    <property type="protein sequence ID" value="MCM2679199.1"/>
    <property type="molecule type" value="Genomic_DNA"/>
</dbReference>
<comment type="cofactor">
    <cofactor evidence="1">
        <name>Zn(2+)</name>
        <dbReference type="ChEBI" id="CHEBI:29105"/>
    </cofactor>
</comment>
<evidence type="ECO:0000256" key="1">
    <source>
        <dbReference type="ARBA" id="ARBA00001947"/>
    </source>
</evidence>
<keyword evidence="3" id="KW-0479">Metal-binding</keyword>
<dbReference type="GO" id="GO:0046872">
    <property type="term" value="F:metal ion binding"/>
    <property type="evidence" value="ECO:0007669"/>
    <property type="project" value="UniProtKB-KW"/>
</dbReference>
<dbReference type="SMART" id="SM00829">
    <property type="entry name" value="PKS_ER"/>
    <property type="match status" value="1"/>
</dbReference>
<evidence type="ECO:0000256" key="2">
    <source>
        <dbReference type="ARBA" id="ARBA00008072"/>
    </source>
</evidence>
<evidence type="ECO:0000256" key="5">
    <source>
        <dbReference type="ARBA" id="ARBA00022833"/>
    </source>
</evidence>
<dbReference type="InterPro" id="IPR013149">
    <property type="entry name" value="ADH-like_C"/>
</dbReference>
<organism evidence="8 9">
    <name type="scientific">Echinimonas agarilytica</name>
    <dbReference type="NCBI Taxonomy" id="1215918"/>
    <lineage>
        <taxon>Bacteria</taxon>
        <taxon>Pseudomonadati</taxon>
        <taxon>Pseudomonadota</taxon>
        <taxon>Gammaproteobacteria</taxon>
        <taxon>Alteromonadales</taxon>
        <taxon>Echinimonadaceae</taxon>
        <taxon>Echinimonas</taxon>
    </lineage>
</organism>
<dbReference type="Gene3D" id="3.30.360.10">
    <property type="entry name" value="Dihydrodipicolinate Reductase, domain 2"/>
    <property type="match status" value="1"/>
</dbReference>
<evidence type="ECO:0000313" key="8">
    <source>
        <dbReference type="EMBL" id="MCM2679199.1"/>
    </source>
</evidence>
<gene>
    <name evidence="8" type="ORF">NAF29_05850</name>
</gene>
<dbReference type="Gene3D" id="3.90.180.10">
    <property type="entry name" value="Medium-chain alcohol dehydrogenases, catalytic domain"/>
    <property type="match status" value="2"/>
</dbReference>
<accession>A0AA41W614</accession>
<comment type="caution">
    <text evidence="8">The sequence shown here is derived from an EMBL/GenBank/DDBJ whole genome shotgun (WGS) entry which is preliminary data.</text>
</comment>
<sequence>MKQLVQYLDSGKTELVDAPDPSPGSHKLLIDSRCTLVSVGTEKMLVSFGKASYLEKARQQPDKVRQVLDKVKTDGLMTTVDAVRSKLAEPIPLGYCHVGTVAEIGGKCHQFQVGQRVVSNGAHASRVCVGENLCAAIPDNVTDEHASFTVLASIGLQGIRLAQPTLGEKVVVIGAGLIGLMTIQMLIANGCEVLAIDFDESKLELAQQFGARTCKAGNDGESVKAALAFTSGVGVDAVLVTASTQSSQPMSDAATMCRKRGRIVLVGVTGLELNRSDFYEKELSFQVSCSYGPGRYDDDYEQQGQDYPIGFVRWTEQRNFEAVLQLISSGKLDVATLISHRFKFNDAIEAYDLLTSNSAVLGVILTYQPTEPVVKVDLSTGLETGNQAIAGKPVMGVIGAGNFSSRVLIPALKANNASLHTLVNRGGLSSTIHGKKAGFQFASSSTDDVFEQSAINTVAVLTRHDSHAELTEQGLQQNKNVFVEKPIAINHEQLQRVKDAHAASSGILMVGFNRRFSPYVVKMKSLLPSDAPKSVVITVNAGHIPAEHWTQDLNVGGGRLMGEACHFIDLARHLVDEVIIEAKISVTHDTQQQVDVPDSFTILLTHADGSHSSIHYLSNGAASFPKERIEVFCQGKVLQLDNFRKLVGFGFNGFKKQSGWRQEKGHAQGISAFLNAIEKGLPSPIDAEELFEVAALSIDLSEQISGS</sequence>
<dbReference type="RefSeq" id="WP_251260559.1">
    <property type="nucleotide sequence ID" value="NZ_JAMQGP010000002.1"/>
</dbReference>
<dbReference type="SUPFAM" id="SSF50129">
    <property type="entry name" value="GroES-like"/>
    <property type="match status" value="1"/>
</dbReference>
<dbReference type="PANTHER" id="PTHR43350">
    <property type="entry name" value="NAD-DEPENDENT ALCOHOL DEHYDROGENASE"/>
    <property type="match status" value="1"/>
</dbReference>